<feature type="domain" description="HRDC" evidence="2">
    <location>
        <begin position="1"/>
        <end position="66"/>
    </location>
</feature>
<evidence type="ECO:0000259" key="2">
    <source>
        <dbReference type="PROSITE" id="PS50967"/>
    </source>
</evidence>
<dbReference type="InterPro" id="IPR010997">
    <property type="entry name" value="HRDC-like_sf"/>
</dbReference>
<dbReference type="SUPFAM" id="SSF47819">
    <property type="entry name" value="HRDC-like"/>
    <property type="match status" value="1"/>
</dbReference>
<dbReference type="InterPro" id="IPR044876">
    <property type="entry name" value="HRDC_dom_sf"/>
</dbReference>
<evidence type="ECO:0000313" key="3">
    <source>
        <dbReference type="EMBL" id="JAT08034.1"/>
    </source>
</evidence>
<dbReference type="AlphaFoldDB" id="A0A1B6KA04"/>
<evidence type="ECO:0000256" key="1">
    <source>
        <dbReference type="SAM" id="MobiDB-lite"/>
    </source>
</evidence>
<feature type="non-terminal residue" evidence="3">
    <location>
        <position position="1"/>
    </location>
</feature>
<dbReference type="InterPro" id="IPR002121">
    <property type="entry name" value="HRDC_dom"/>
</dbReference>
<organism evidence="3">
    <name type="scientific">Graphocephala atropunctata</name>
    <dbReference type="NCBI Taxonomy" id="36148"/>
    <lineage>
        <taxon>Eukaryota</taxon>
        <taxon>Metazoa</taxon>
        <taxon>Ecdysozoa</taxon>
        <taxon>Arthropoda</taxon>
        <taxon>Hexapoda</taxon>
        <taxon>Insecta</taxon>
        <taxon>Pterygota</taxon>
        <taxon>Neoptera</taxon>
        <taxon>Paraneoptera</taxon>
        <taxon>Hemiptera</taxon>
        <taxon>Auchenorrhyncha</taxon>
        <taxon>Membracoidea</taxon>
        <taxon>Cicadellidae</taxon>
        <taxon>Cicadellinae</taxon>
        <taxon>Cicadellini</taxon>
        <taxon>Graphocephala</taxon>
    </lineage>
</organism>
<dbReference type="EMBL" id="GEBQ01031943">
    <property type="protein sequence ID" value="JAT08034.1"/>
    <property type="molecule type" value="Transcribed_RNA"/>
</dbReference>
<feature type="region of interest" description="Disordered" evidence="1">
    <location>
        <begin position="176"/>
        <end position="228"/>
    </location>
</feature>
<proteinExistence type="predicted"/>
<reference evidence="3" key="1">
    <citation type="submission" date="2015-11" db="EMBL/GenBank/DDBJ databases">
        <title>De novo transcriptome assembly of four potential Pierce s Disease insect vectors from Arizona vineyards.</title>
        <authorList>
            <person name="Tassone E.E."/>
        </authorList>
    </citation>
    <scope>NUCLEOTIDE SEQUENCE</scope>
</reference>
<dbReference type="Gene3D" id="1.10.150.80">
    <property type="entry name" value="HRDC domain"/>
    <property type="match status" value="1"/>
</dbReference>
<gene>
    <name evidence="3" type="ORF">g.15650</name>
</gene>
<name>A0A1B6KA04_9HEMI</name>
<sequence>GVLAAEMDCMPYMVANNKTLLELAKLRPTDKQQLAQVEGFGQVKVDKFGDAFLAKIKELSSQCESSTIQPKHITPTQEGAKTVPQATTTCVSHQQTASKKKGVSYESDEDTVNVKEESGLWKEDINESYLAEMALDDSVPPLATVYVKMERDEEENVWGSEEDGWDNDLEKSLVEAETQALSDSTSKRRVEVDKKRPISYDSDEDIPFTRSSPNKKRSNSAILKRQMT</sequence>
<feature type="compositionally biased region" description="Basic and acidic residues" evidence="1">
    <location>
        <begin position="185"/>
        <end position="198"/>
    </location>
</feature>
<dbReference type="Pfam" id="PF00570">
    <property type="entry name" value="HRDC"/>
    <property type="match status" value="1"/>
</dbReference>
<accession>A0A1B6KA04</accession>
<dbReference type="GO" id="GO:0003676">
    <property type="term" value="F:nucleic acid binding"/>
    <property type="evidence" value="ECO:0007669"/>
    <property type="project" value="InterPro"/>
</dbReference>
<dbReference type="PROSITE" id="PS50967">
    <property type="entry name" value="HRDC"/>
    <property type="match status" value="1"/>
</dbReference>
<dbReference type="GO" id="GO:0000166">
    <property type="term" value="F:nucleotide binding"/>
    <property type="evidence" value="ECO:0007669"/>
    <property type="project" value="InterPro"/>
</dbReference>
<feature type="non-terminal residue" evidence="3">
    <location>
        <position position="228"/>
    </location>
</feature>
<protein>
    <recommendedName>
        <fullName evidence="2">HRDC domain-containing protein</fullName>
    </recommendedName>
</protein>